<evidence type="ECO:0000313" key="2">
    <source>
        <dbReference type="Ensembl" id="ENSCJPP00005002461.1"/>
    </source>
</evidence>
<organism evidence="2 3">
    <name type="scientific">Coturnix japonica</name>
    <name type="common">Japanese quail</name>
    <name type="synonym">Coturnix coturnix japonica</name>
    <dbReference type="NCBI Taxonomy" id="93934"/>
    <lineage>
        <taxon>Eukaryota</taxon>
        <taxon>Metazoa</taxon>
        <taxon>Chordata</taxon>
        <taxon>Craniata</taxon>
        <taxon>Vertebrata</taxon>
        <taxon>Euteleostomi</taxon>
        <taxon>Archelosauria</taxon>
        <taxon>Archosauria</taxon>
        <taxon>Dinosauria</taxon>
        <taxon>Saurischia</taxon>
        <taxon>Theropoda</taxon>
        <taxon>Coelurosauria</taxon>
        <taxon>Aves</taxon>
        <taxon>Neognathae</taxon>
        <taxon>Galloanserae</taxon>
        <taxon>Galliformes</taxon>
        <taxon>Phasianidae</taxon>
        <taxon>Perdicinae</taxon>
        <taxon>Coturnix</taxon>
    </lineage>
</organism>
<accession>A0A8C2Y5Q4</accession>
<dbReference type="PANTHER" id="PTHR12773">
    <property type="entry name" value="UPF0315 PROTEIN-RELATED"/>
    <property type="match status" value="1"/>
</dbReference>
<proteinExistence type="predicted"/>
<dbReference type="AlphaFoldDB" id="A0A8C2Y5Q4"/>
<evidence type="ECO:0000256" key="1">
    <source>
        <dbReference type="SAM" id="MobiDB-lite"/>
    </source>
</evidence>
<dbReference type="Ensembl" id="ENSCJPT00005004538.1">
    <property type="protein sequence ID" value="ENSCJPP00005002461.1"/>
    <property type="gene ID" value="ENSCJPG00005002721.1"/>
</dbReference>
<name>A0A8C2Y5Q4_COTJA</name>
<dbReference type="GO" id="GO:0070476">
    <property type="term" value="P:rRNA (guanine-N7)-methylation"/>
    <property type="evidence" value="ECO:0007669"/>
    <property type="project" value="TreeGrafter"/>
</dbReference>
<dbReference type="GO" id="GO:0046982">
    <property type="term" value="F:protein heterodimerization activity"/>
    <property type="evidence" value="ECO:0007669"/>
    <property type="project" value="InterPro"/>
</dbReference>
<gene>
    <name evidence="2" type="primary">TRMT112</name>
</gene>
<protein>
    <submittedName>
        <fullName evidence="2">tRNA methyltransferase activator subunit 11-2</fullName>
    </submittedName>
</protein>
<dbReference type="Proteomes" id="UP000694412">
    <property type="component" value="Unassembled WGS sequence"/>
</dbReference>
<sequence length="101" mass="10813">MKLLTHNLLTSHVRGLQPGAGYPFHIRASEVRVRSVPFNATFVARLIPRLHWETLLSAAESVRTGTGSGGEGGNAYYGGTGSGVFEGVGRPPPLFKTPRLL</sequence>
<dbReference type="Gene3D" id="2.20.25.10">
    <property type="match status" value="1"/>
</dbReference>
<keyword evidence="3" id="KW-1185">Reference proteome</keyword>
<reference evidence="2" key="1">
    <citation type="submission" date="2025-08" db="UniProtKB">
        <authorList>
            <consortium name="Ensembl"/>
        </authorList>
    </citation>
    <scope>IDENTIFICATION</scope>
</reference>
<dbReference type="PANTHER" id="PTHR12773:SF0">
    <property type="entry name" value="MULTIFUNCTIONAL METHYLTRANSFERASE SUBUNIT TRM112-LIKE PROTEIN"/>
    <property type="match status" value="1"/>
</dbReference>
<dbReference type="GO" id="GO:0030488">
    <property type="term" value="P:tRNA methylation"/>
    <property type="evidence" value="ECO:0007669"/>
    <property type="project" value="TreeGrafter"/>
</dbReference>
<dbReference type="InterPro" id="IPR039127">
    <property type="entry name" value="Trm112"/>
</dbReference>
<feature type="region of interest" description="Disordered" evidence="1">
    <location>
        <begin position="82"/>
        <end position="101"/>
    </location>
</feature>
<dbReference type="GeneTree" id="ENSGT01040000244550"/>
<evidence type="ECO:0000313" key="3">
    <source>
        <dbReference type="Proteomes" id="UP000694412"/>
    </source>
</evidence>
<reference evidence="2" key="2">
    <citation type="submission" date="2025-09" db="UniProtKB">
        <authorList>
            <consortium name="Ensembl"/>
        </authorList>
    </citation>
    <scope>IDENTIFICATION</scope>
</reference>